<proteinExistence type="predicted"/>
<gene>
    <name evidence="3" type="ORF">QBZ16_001779</name>
</gene>
<evidence type="ECO:0000256" key="2">
    <source>
        <dbReference type="SAM" id="SignalP"/>
    </source>
</evidence>
<reference evidence="3" key="1">
    <citation type="submission" date="2021-01" db="EMBL/GenBank/DDBJ databases">
        <authorList>
            <person name="Eckstrom K.M.E."/>
        </authorList>
    </citation>
    <scope>NUCLEOTIDE SEQUENCE</scope>
    <source>
        <strain evidence="3">UVCC 0001</strain>
    </source>
</reference>
<dbReference type="PANTHER" id="PTHR14296:SF3">
    <property type="entry name" value="DIKAR, ISOFORM F"/>
    <property type="match status" value="1"/>
</dbReference>
<dbReference type="PANTHER" id="PTHR14296">
    <property type="entry name" value="REMODELING AND SPACING FACTOR 1"/>
    <property type="match status" value="1"/>
</dbReference>
<dbReference type="AlphaFoldDB" id="A0AAD9IE06"/>
<comment type="caution">
    <text evidence="3">The sequence shown here is derived from an EMBL/GenBank/DDBJ whole genome shotgun (WGS) entry which is preliminary data.</text>
</comment>
<evidence type="ECO:0000313" key="3">
    <source>
        <dbReference type="EMBL" id="KAK2075671.1"/>
    </source>
</evidence>
<keyword evidence="4" id="KW-1185">Reference proteome</keyword>
<feature type="compositionally biased region" description="Basic and acidic residues" evidence="1">
    <location>
        <begin position="455"/>
        <end position="480"/>
    </location>
</feature>
<feature type="region of interest" description="Disordered" evidence="1">
    <location>
        <begin position="620"/>
        <end position="675"/>
    </location>
</feature>
<feature type="compositionally biased region" description="Basic and acidic residues" evidence="1">
    <location>
        <begin position="737"/>
        <end position="756"/>
    </location>
</feature>
<feature type="compositionally biased region" description="Basic and acidic residues" evidence="1">
    <location>
        <begin position="61"/>
        <end position="83"/>
    </location>
</feature>
<dbReference type="InterPro" id="IPR028938">
    <property type="entry name" value="Rsf1-like"/>
</dbReference>
<feature type="compositionally biased region" description="Basic and acidic residues" evidence="1">
    <location>
        <begin position="119"/>
        <end position="137"/>
    </location>
</feature>
<evidence type="ECO:0000256" key="1">
    <source>
        <dbReference type="SAM" id="MobiDB-lite"/>
    </source>
</evidence>
<feature type="region of interest" description="Disordered" evidence="1">
    <location>
        <begin position="688"/>
        <end position="725"/>
    </location>
</feature>
<dbReference type="EMBL" id="JASFZW010000014">
    <property type="protein sequence ID" value="KAK2075671.1"/>
    <property type="molecule type" value="Genomic_DNA"/>
</dbReference>
<feature type="region of interest" description="Disordered" evidence="1">
    <location>
        <begin position="339"/>
        <end position="370"/>
    </location>
</feature>
<feature type="signal peptide" evidence="2">
    <location>
        <begin position="1"/>
        <end position="17"/>
    </location>
</feature>
<name>A0AAD9IE06_PROWI</name>
<feature type="region of interest" description="Disordered" evidence="1">
    <location>
        <begin position="409"/>
        <end position="530"/>
    </location>
</feature>
<feature type="compositionally biased region" description="Basic and acidic residues" evidence="1">
    <location>
        <begin position="339"/>
        <end position="353"/>
    </location>
</feature>
<evidence type="ECO:0000313" key="4">
    <source>
        <dbReference type="Proteomes" id="UP001255856"/>
    </source>
</evidence>
<feature type="region of interest" description="Disordered" evidence="1">
    <location>
        <begin position="737"/>
        <end position="798"/>
    </location>
</feature>
<dbReference type="GO" id="GO:0031213">
    <property type="term" value="C:RSF complex"/>
    <property type="evidence" value="ECO:0007669"/>
    <property type="project" value="InterPro"/>
</dbReference>
<feature type="region of interest" description="Disordered" evidence="1">
    <location>
        <begin position="54"/>
        <end position="83"/>
    </location>
</feature>
<feature type="region of interest" description="Disordered" evidence="1">
    <location>
        <begin position="110"/>
        <end position="181"/>
    </location>
</feature>
<dbReference type="Proteomes" id="UP001255856">
    <property type="component" value="Unassembled WGS sequence"/>
</dbReference>
<keyword evidence="2" id="KW-0732">Signal</keyword>
<sequence>MCLLPCLPCCALCGAGAAYGASSLGNNIDDALSPKVEPAPSAFVTELKLLSGVGRAPSPQKRFDRGDPGNKARPTSKKELESRARLEKLVADKDKDSFKRRGLAGRVAGSSTDLYGLEPEAHAPARRSDDGDVRGPSDSEAPPASSRAGTTAGSYDATGEHAQSASEEEETEEAYALPPWDIKLERPRTEAEIARDLATVRGMWEMAAVLDFLTLFKPQLKIARDFGPDELEHVLVASAGDGGLLADVHAALLRGISPKSSIDPANWAVHLANKIKFYWRGAPGGAPCPFKPEKYYESVAYAGLPVEQRVRALHFICCVRVDRDDCAARVEEALRPRTRRELAEAEAAREAARSARPTRGSRGGGRRDVDSFRRAPVGVEASGAALYYLESEGGTVRLYREEAVVVVPEEEAGSRGEVKEEAAGSQAEVKEEAKSRAEVKEEPGVNATEGSIKLENGDGKEDGASIEGARGRGRDREERSSPASSASPARPASPRITRSGKRPRDATSKPPPPPPLHKPLSRAKRRAALLAYELPPEPPAPAWALAASTLQELEDLGRRLRRSAHGADRAVADTLLEELAPIVAERQAAEARRLRAAERRKPVNYAFTDFDDVMRSAIRRTQRGDEEEEEAAARRRHGAAPACDPVAEAQAGLRRGRSAAPHTSGTLASDPIPDISERELRLARKAEAERLAQEAEERRLREEEEARLAAEEERKRREREEAARRQALEWEAARRAEAERLAAEEEARAKQVDEARRRARGRARGPRRPTAACLRLQRRRRSTRTGGGGGAGAAPVALPTPVPVTARYGAPLLGQPWTQEPGWQAGAAPRDGGNVFQSLGLRDVSRAAAPPRQDASFGAPHQAALFRPAAHVAWAGAQPVAPARPAAVPAIDSALSSLDVAALSELLRRHREQQRSTAGGAGGNGMP</sequence>
<organism evidence="3 4">
    <name type="scientific">Prototheca wickerhamii</name>
    <dbReference type="NCBI Taxonomy" id="3111"/>
    <lineage>
        <taxon>Eukaryota</taxon>
        <taxon>Viridiplantae</taxon>
        <taxon>Chlorophyta</taxon>
        <taxon>core chlorophytes</taxon>
        <taxon>Trebouxiophyceae</taxon>
        <taxon>Chlorellales</taxon>
        <taxon>Chlorellaceae</taxon>
        <taxon>Prototheca</taxon>
    </lineage>
</organism>
<feature type="compositionally biased region" description="Low complexity" evidence="1">
    <location>
        <begin position="481"/>
        <end position="495"/>
    </location>
</feature>
<feature type="compositionally biased region" description="Basic and acidic residues" evidence="1">
    <location>
        <begin position="412"/>
        <end position="443"/>
    </location>
</feature>
<feature type="compositionally biased region" description="Basic residues" evidence="1">
    <location>
        <begin position="757"/>
        <end position="767"/>
    </location>
</feature>
<dbReference type="GO" id="GO:0006355">
    <property type="term" value="P:regulation of DNA-templated transcription"/>
    <property type="evidence" value="ECO:0007669"/>
    <property type="project" value="InterPro"/>
</dbReference>
<feature type="chain" id="PRO_5042073985" description="DDT domain-containing protein" evidence="2">
    <location>
        <begin position="18"/>
        <end position="927"/>
    </location>
</feature>
<evidence type="ECO:0008006" key="5">
    <source>
        <dbReference type="Google" id="ProtNLM"/>
    </source>
</evidence>
<accession>A0AAD9IE06</accession>
<protein>
    <recommendedName>
        <fullName evidence="5">DDT domain-containing protein</fullName>
    </recommendedName>
</protein>